<name>A0A9P4GA90_9PLEO</name>
<dbReference type="PANTHER" id="PTHR43806">
    <property type="entry name" value="PEPTIDASE S8"/>
    <property type="match status" value="1"/>
</dbReference>
<dbReference type="Proteomes" id="UP000800039">
    <property type="component" value="Unassembled WGS sequence"/>
</dbReference>
<evidence type="ECO:0000313" key="10">
    <source>
        <dbReference type="Proteomes" id="UP000800039"/>
    </source>
</evidence>
<feature type="active site" description="Charge relay system" evidence="5">
    <location>
        <position position="308"/>
    </location>
</feature>
<evidence type="ECO:0000256" key="1">
    <source>
        <dbReference type="ARBA" id="ARBA00011073"/>
    </source>
</evidence>
<keyword evidence="7" id="KW-0732">Signal</keyword>
<dbReference type="InterPro" id="IPR023828">
    <property type="entry name" value="Peptidase_S8_Ser-AS"/>
</dbReference>
<evidence type="ECO:0000256" key="6">
    <source>
        <dbReference type="SAM" id="MobiDB-lite"/>
    </source>
</evidence>
<dbReference type="SUPFAM" id="SSF52743">
    <property type="entry name" value="Subtilisin-like"/>
    <property type="match status" value="1"/>
</dbReference>
<feature type="chain" id="PRO_5040317312" evidence="7">
    <location>
        <begin position="17"/>
        <end position="701"/>
    </location>
</feature>
<dbReference type="GO" id="GO:0004252">
    <property type="term" value="F:serine-type endopeptidase activity"/>
    <property type="evidence" value="ECO:0007669"/>
    <property type="project" value="UniProtKB-UniRule"/>
</dbReference>
<dbReference type="RefSeq" id="XP_040784300.1">
    <property type="nucleotide sequence ID" value="XM_040937229.1"/>
</dbReference>
<dbReference type="InterPro" id="IPR036852">
    <property type="entry name" value="Peptidase_S8/S53_dom_sf"/>
</dbReference>
<sequence>MHFLFILLLCTQSILATTSLGDPSDKLISTPAGTRYTVEATDHTKTAETQAQLKNLYGDDNVVINDGYDGASWTITSEGDDITKNIEALESVRLVHRGQDRRRLSRRDEEVHYIVFPKLPDGSTDTKATDEFLRSKIPSGSEIYHFSDNGQITAWWGLSLDADAKKAVENHEGVGKVIEDPGLNYSRALPRSDEKETLTTPISTARRSALDARSGKWEKQEAADDSLVYVSQFEGMDVKDKHDYVHIPDPGEGIYVYVIDSGVNIDVESDDMGKEFITENGYIIQTPASLSEGLKAGDDDAPLKVDSHGTNTASKAVGKKFGVAKKAILIPVKVHRRSDAMDWYEGLKLVTADIKSKGRELKSVVQTSRSMGEGFVASDVPKISADFQLDRLYNKPIRDLFALGVPLVVAAGNEADPVPPEKGALLIDTVPSILKTPDLPIINVGASNRDRGRVPFSQYGPLVDVYALGSRIKAMTKVTKVDNTISGTSFAAPQVAGVIATYLSHAETSKQWDGLTGVKRVQEILKYLISDKSSWIQSGAKDPDGYDLRVLIGWSGLLADKPWYSDLAALAKTKTLQVLLQNFIDPIGNLNAWVFYTADIGVSALCRNEKDAVGNFPAEDGAGLVDNPPWPGGSYKMKVEGMDCEYKNNGNDAGALWCNGRDAISCKEEEAKGKGEKGSKVCETGDTSRTQHPVVVLSSRD</sequence>
<dbReference type="AlphaFoldDB" id="A0A9P4GA90"/>
<keyword evidence="4 5" id="KW-0720">Serine protease</keyword>
<dbReference type="GeneID" id="63854479"/>
<dbReference type="Pfam" id="PF00082">
    <property type="entry name" value="Peptidase_S8"/>
    <property type="match status" value="1"/>
</dbReference>
<dbReference type="InterPro" id="IPR015500">
    <property type="entry name" value="Peptidase_S8_subtilisin-rel"/>
</dbReference>
<proteinExistence type="inferred from homology"/>
<comment type="similarity">
    <text evidence="1 5">Belongs to the peptidase S8 family.</text>
</comment>
<keyword evidence="2 5" id="KW-0645">Protease</keyword>
<feature type="compositionally biased region" description="Basic and acidic residues" evidence="6">
    <location>
        <begin position="669"/>
        <end position="680"/>
    </location>
</feature>
<feature type="region of interest" description="Disordered" evidence="6">
    <location>
        <begin position="669"/>
        <end position="701"/>
    </location>
</feature>
<organism evidence="9 10">
    <name type="scientific">Cucurbitaria berberidis CBS 394.84</name>
    <dbReference type="NCBI Taxonomy" id="1168544"/>
    <lineage>
        <taxon>Eukaryota</taxon>
        <taxon>Fungi</taxon>
        <taxon>Dikarya</taxon>
        <taxon>Ascomycota</taxon>
        <taxon>Pezizomycotina</taxon>
        <taxon>Dothideomycetes</taxon>
        <taxon>Pleosporomycetidae</taxon>
        <taxon>Pleosporales</taxon>
        <taxon>Pleosporineae</taxon>
        <taxon>Cucurbitariaceae</taxon>
        <taxon>Cucurbitaria</taxon>
    </lineage>
</organism>
<accession>A0A9P4GA90</accession>
<feature type="signal peptide" evidence="7">
    <location>
        <begin position="1"/>
        <end position="16"/>
    </location>
</feature>
<dbReference type="PANTHER" id="PTHR43806:SF11">
    <property type="entry name" value="CEREVISIN-RELATED"/>
    <property type="match status" value="1"/>
</dbReference>
<dbReference type="GO" id="GO:0006508">
    <property type="term" value="P:proteolysis"/>
    <property type="evidence" value="ECO:0007669"/>
    <property type="project" value="UniProtKB-KW"/>
</dbReference>
<keyword evidence="10" id="KW-1185">Reference proteome</keyword>
<dbReference type="PROSITE" id="PS51892">
    <property type="entry name" value="SUBTILASE"/>
    <property type="match status" value="1"/>
</dbReference>
<comment type="caution">
    <text evidence="9">The sequence shown here is derived from an EMBL/GenBank/DDBJ whole genome shotgun (WGS) entry which is preliminary data.</text>
</comment>
<evidence type="ECO:0000256" key="2">
    <source>
        <dbReference type="ARBA" id="ARBA00022670"/>
    </source>
</evidence>
<dbReference type="EMBL" id="ML976618">
    <property type="protein sequence ID" value="KAF1841737.1"/>
    <property type="molecule type" value="Genomic_DNA"/>
</dbReference>
<evidence type="ECO:0000256" key="4">
    <source>
        <dbReference type="ARBA" id="ARBA00022825"/>
    </source>
</evidence>
<dbReference type="Gene3D" id="3.40.50.200">
    <property type="entry name" value="Peptidase S8/S53 domain"/>
    <property type="match status" value="1"/>
</dbReference>
<keyword evidence="3 5" id="KW-0378">Hydrolase</keyword>
<feature type="active site" description="Charge relay system" evidence="5">
    <location>
        <position position="260"/>
    </location>
</feature>
<evidence type="ECO:0000256" key="3">
    <source>
        <dbReference type="ARBA" id="ARBA00022801"/>
    </source>
</evidence>
<dbReference type="InterPro" id="IPR050131">
    <property type="entry name" value="Peptidase_S8_subtilisin-like"/>
</dbReference>
<evidence type="ECO:0000256" key="7">
    <source>
        <dbReference type="SAM" id="SignalP"/>
    </source>
</evidence>
<protein>
    <submittedName>
        <fullName evidence="9">Subtilisin-like protein</fullName>
    </submittedName>
</protein>
<gene>
    <name evidence="9" type="ORF">K460DRAFT_409182</name>
</gene>
<evidence type="ECO:0000256" key="5">
    <source>
        <dbReference type="PROSITE-ProRule" id="PRU01240"/>
    </source>
</evidence>
<feature type="active site" description="Charge relay system" evidence="5">
    <location>
        <position position="489"/>
    </location>
</feature>
<dbReference type="PRINTS" id="PR00723">
    <property type="entry name" value="SUBTILISIN"/>
</dbReference>
<dbReference type="PROSITE" id="PS00138">
    <property type="entry name" value="SUBTILASE_SER"/>
    <property type="match status" value="1"/>
</dbReference>
<reference evidence="9" key="1">
    <citation type="submission" date="2020-01" db="EMBL/GenBank/DDBJ databases">
        <authorList>
            <consortium name="DOE Joint Genome Institute"/>
            <person name="Haridas S."/>
            <person name="Albert R."/>
            <person name="Binder M."/>
            <person name="Bloem J."/>
            <person name="Labutti K."/>
            <person name="Salamov A."/>
            <person name="Andreopoulos B."/>
            <person name="Baker S.E."/>
            <person name="Barry K."/>
            <person name="Bills G."/>
            <person name="Bluhm B.H."/>
            <person name="Cannon C."/>
            <person name="Castanera R."/>
            <person name="Culley D.E."/>
            <person name="Daum C."/>
            <person name="Ezra D."/>
            <person name="Gonzalez J.B."/>
            <person name="Henrissat B."/>
            <person name="Kuo A."/>
            <person name="Liang C."/>
            <person name="Lipzen A."/>
            <person name="Lutzoni F."/>
            <person name="Magnuson J."/>
            <person name="Mondo S."/>
            <person name="Nolan M."/>
            <person name="Ohm R."/>
            <person name="Pangilinan J."/>
            <person name="Park H.-J."/>
            <person name="Ramirez L."/>
            <person name="Alfaro M."/>
            <person name="Sun H."/>
            <person name="Tritt A."/>
            <person name="Yoshinaga Y."/>
            <person name="Zwiers L.-H."/>
            <person name="Turgeon B.G."/>
            <person name="Goodwin S.B."/>
            <person name="Spatafora J.W."/>
            <person name="Crous P.W."/>
            <person name="Grigoriev I.V."/>
        </authorList>
    </citation>
    <scope>NUCLEOTIDE SEQUENCE</scope>
    <source>
        <strain evidence="9">CBS 394.84</strain>
    </source>
</reference>
<dbReference type="InterPro" id="IPR000209">
    <property type="entry name" value="Peptidase_S8/S53_dom"/>
</dbReference>
<feature type="domain" description="Peptidase S8/S53" evidence="8">
    <location>
        <begin position="251"/>
        <end position="509"/>
    </location>
</feature>
<evidence type="ECO:0000313" key="9">
    <source>
        <dbReference type="EMBL" id="KAF1841737.1"/>
    </source>
</evidence>
<dbReference type="OrthoDB" id="1896086at2759"/>
<evidence type="ECO:0000259" key="8">
    <source>
        <dbReference type="Pfam" id="PF00082"/>
    </source>
</evidence>